<reference evidence="1 2" key="1">
    <citation type="submission" date="2022-06" db="EMBL/GenBank/DDBJ databases">
        <title>Mesorhizobium sp. strain RP14 Genome sequencing and assembly.</title>
        <authorList>
            <person name="Kim I."/>
        </authorList>
    </citation>
    <scope>NUCLEOTIDE SEQUENCE [LARGE SCALE GENOMIC DNA]</scope>
    <source>
        <strain evidence="2">RP14(2022)</strain>
    </source>
</reference>
<name>A0ABT1CBU1_9HYPH</name>
<evidence type="ECO:0000313" key="1">
    <source>
        <dbReference type="EMBL" id="MCO6052294.1"/>
    </source>
</evidence>
<dbReference type="RefSeq" id="WP_252822675.1">
    <property type="nucleotide sequence ID" value="NZ_JAMXQS010000014.1"/>
</dbReference>
<protein>
    <submittedName>
        <fullName evidence="1">Uncharacterized protein</fullName>
    </submittedName>
</protein>
<evidence type="ECO:0000313" key="2">
    <source>
        <dbReference type="Proteomes" id="UP001205906"/>
    </source>
</evidence>
<sequence length="95" mass="10413">MKLAEQWISSDVRAAIHVFLNECQTMGQPFAADQAMDAIRRIFPDLEISDLVLMDVLTSEASYAGSGKSAVEVVSISDARASVVRSTDHTVQTRR</sequence>
<comment type="caution">
    <text evidence="1">The sequence shown here is derived from an EMBL/GenBank/DDBJ whole genome shotgun (WGS) entry which is preliminary data.</text>
</comment>
<accession>A0ABT1CBU1</accession>
<organism evidence="1 2">
    <name type="scientific">Mesorhizobium liriopis</name>
    <dbReference type="NCBI Taxonomy" id="2953882"/>
    <lineage>
        <taxon>Bacteria</taxon>
        <taxon>Pseudomonadati</taxon>
        <taxon>Pseudomonadota</taxon>
        <taxon>Alphaproteobacteria</taxon>
        <taxon>Hyphomicrobiales</taxon>
        <taxon>Phyllobacteriaceae</taxon>
        <taxon>Mesorhizobium</taxon>
    </lineage>
</organism>
<dbReference type="EMBL" id="JAMXQS010000014">
    <property type="protein sequence ID" value="MCO6052294.1"/>
    <property type="molecule type" value="Genomic_DNA"/>
</dbReference>
<dbReference type="Proteomes" id="UP001205906">
    <property type="component" value="Unassembled WGS sequence"/>
</dbReference>
<proteinExistence type="predicted"/>
<keyword evidence="2" id="KW-1185">Reference proteome</keyword>
<gene>
    <name evidence="1" type="ORF">NGM99_21120</name>
</gene>